<dbReference type="EMBL" id="CP077077">
    <property type="protein sequence ID" value="QXH54737.1"/>
    <property type="molecule type" value="Genomic_DNA"/>
</dbReference>
<evidence type="ECO:0000313" key="6">
    <source>
        <dbReference type="Proteomes" id="UP000824010"/>
    </source>
</evidence>
<dbReference type="Pfam" id="PF00155">
    <property type="entry name" value="Aminotran_1_2"/>
    <property type="match status" value="1"/>
</dbReference>
<accession>A0ABX8NF46</accession>
<dbReference type="Proteomes" id="UP000824010">
    <property type="component" value="Chromosome"/>
</dbReference>
<dbReference type="PANTHER" id="PTHR46577:SF1">
    <property type="entry name" value="HTH-TYPE TRANSCRIPTIONAL REGULATORY PROTEIN GABR"/>
    <property type="match status" value="1"/>
</dbReference>
<sequence>MELHIRLEGRKGLAEQLYRQLRAGIDSGHLAAGTQLPPTRLLAEQLGVSRKTVAEAYSRLTYDNLLSGVVGRGTFITPRHSLRQRDNEHIPLAAADTLERWRQRATILGHRALDAPSRYDFIGGASSKSQFPYDQWRSCMNYALRRSQRHPERQFSAQGLPELREAITHHIAFTRGIQCAPSDVLVCNGAQQALDLIARVLVEPGCKVAMEDPGYPPARQLFQALGARLQSVPVDDQGLCVEQIEDGTRLIYVTPSHQFPLGMPMAAPRREALLARAAELGALIIEDDYDCEFRYQGPAAEALQRMDRHGLVAYVGTFSKTLLSELRLGYAVLPPAVLQAACVAKHLSDWHSPTLQQWALARFLGEGHLNKHIRRCHEVYSARRERILARLGGDLASWFDAVPTSAGFHLSALAKPGVDVELLISLARKVEVGLYSLAPFFSEAPVRPGLLLGFGAIELLDIDPALDRVADTLQRLS</sequence>
<gene>
    <name evidence="5" type="ORF">KSS90_15340</name>
</gene>
<evidence type="ECO:0000313" key="5">
    <source>
        <dbReference type="EMBL" id="QXH54737.1"/>
    </source>
</evidence>
<name>A0ABX8NF46_9PSED</name>
<keyword evidence="2" id="KW-0238">DNA-binding</keyword>
<dbReference type="InterPro" id="IPR000524">
    <property type="entry name" value="Tscrpt_reg_HTH_GntR"/>
</dbReference>
<feature type="domain" description="HTH gntR-type" evidence="4">
    <location>
        <begin position="11"/>
        <end position="79"/>
    </location>
</feature>
<keyword evidence="6" id="KW-1185">Reference proteome</keyword>
<keyword evidence="1" id="KW-0805">Transcription regulation</keyword>
<reference evidence="5 6" key="1">
    <citation type="journal article" date="2021" name="Microorganisms">
        <title>The Ever-Expanding Pseudomonas Genus: Description of 43 New Species and Partition of the Pseudomonas putida Group.</title>
        <authorList>
            <person name="Girard L."/>
            <person name="Lood C."/>
            <person name="Hofte M."/>
            <person name="Vandamme P."/>
            <person name="Rokni-Zadeh H."/>
            <person name="van Noort V."/>
            <person name="Lavigne R."/>
            <person name="De Mot R."/>
        </authorList>
    </citation>
    <scope>NUCLEOTIDE SEQUENCE [LARGE SCALE GENOMIC DNA]</scope>
    <source>
        <strain evidence="5 6">COW77</strain>
    </source>
</reference>
<proteinExistence type="predicted"/>
<dbReference type="CDD" id="cd00609">
    <property type="entry name" value="AAT_like"/>
    <property type="match status" value="1"/>
</dbReference>
<evidence type="ECO:0000256" key="3">
    <source>
        <dbReference type="ARBA" id="ARBA00023163"/>
    </source>
</evidence>
<dbReference type="InterPro" id="IPR051446">
    <property type="entry name" value="HTH_trans_reg/aminotransferase"/>
</dbReference>
<dbReference type="PANTHER" id="PTHR46577">
    <property type="entry name" value="HTH-TYPE TRANSCRIPTIONAL REGULATORY PROTEIN GABR"/>
    <property type="match status" value="1"/>
</dbReference>
<evidence type="ECO:0000256" key="2">
    <source>
        <dbReference type="ARBA" id="ARBA00023125"/>
    </source>
</evidence>
<dbReference type="PROSITE" id="PS50949">
    <property type="entry name" value="HTH_GNTR"/>
    <property type="match status" value="1"/>
</dbReference>
<dbReference type="GO" id="GO:0008483">
    <property type="term" value="F:transaminase activity"/>
    <property type="evidence" value="ECO:0007669"/>
    <property type="project" value="UniProtKB-KW"/>
</dbReference>
<keyword evidence="5" id="KW-0808">Transferase</keyword>
<keyword evidence="5" id="KW-0032">Aminotransferase</keyword>
<dbReference type="InterPro" id="IPR004839">
    <property type="entry name" value="Aminotransferase_I/II_large"/>
</dbReference>
<evidence type="ECO:0000256" key="1">
    <source>
        <dbReference type="ARBA" id="ARBA00023015"/>
    </source>
</evidence>
<evidence type="ECO:0000259" key="4">
    <source>
        <dbReference type="PROSITE" id="PS50949"/>
    </source>
</evidence>
<dbReference type="Pfam" id="PF00392">
    <property type="entry name" value="GntR"/>
    <property type="match status" value="1"/>
</dbReference>
<dbReference type="SMART" id="SM00345">
    <property type="entry name" value="HTH_GNTR"/>
    <property type="match status" value="1"/>
</dbReference>
<protein>
    <submittedName>
        <fullName evidence="5">PLP-dependent aminotransferase family protein</fullName>
    </submittedName>
</protein>
<dbReference type="RefSeq" id="WP_217866247.1">
    <property type="nucleotide sequence ID" value="NZ_CP077077.1"/>
</dbReference>
<organism evidence="5 6">
    <name type="scientific">Pseudomonas maumuensis</name>
    <dbReference type="NCBI Taxonomy" id="2842354"/>
    <lineage>
        <taxon>Bacteria</taxon>
        <taxon>Pseudomonadati</taxon>
        <taxon>Pseudomonadota</taxon>
        <taxon>Gammaproteobacteria</taxon>
        <taxon>Pseudomonadales</taxon>
        <taxon>Pseudomonadaceae</taxon>
        <taxon>Pseudomonas</taxon>
    </lineage>
</organism>
<dbReference type="CDD" id="cd07377">
    <property type="entry name" value="WHTH_GntR"/>
    <property type="match status" value="1"/>
</dbReference>
<keyword evidence="3" id="KW-0804">Transcription</keyword>